<dbReference type="Gene3D" id="2.60.40.1120">
    <property type="entry name" value="Carboxypeptidase-like, regulatory domain"/>
    <property type="match status" value="1"/>
</dbReference>
<name>A0A151AK57_9CLOT</name>
<organism evidence="2 3">
    <name type="scientific">Clostridium colicanis DSM 13634</name>
    <dbReference type="NCBI Taxonomy" id="1121305"/>
    <lineage>
        <taxon>Bacteria</taxon>
        <taxon>Bacillati</taxon>
        <taxon>Bacillota</taxon>
        <taxon>Clostridia</taxon>
        <taxon>Eubacteriales</taxon>
        <taxon>Clostridiaceae</taxon>
        <taxon>Clostridium</taxon>
    </lineage>
</organism>
<evidence type="ECO:0000313" key="3">
    <source>
        <dbReference type="Proteomes" id="UP000075374"/>
    </source>
</evidence>
<keyword evidence="3" id="KW-1185">Reference proteome</keyword>
<dbReference type="Pfam" id="PF13290">
    <property type="entry name" value="CHB_HEX_C_1"/>
    <property type="match status" value="1"/>
</dbReference>
<protein>
    <recommendedName>
        <fullName evidence="1">GH29D-like beta-sandwich domain-containing protein</fullName>
    </recommendedName>
</protein>
<dbReference type="SUPFAM" id="SSF49478">
    <property type="entry name" value="Cna protein B-type domain"/>
    <property type="match status" value="1"/>
</dbReference>
<evidence type="ECO:0000313" key="2">
    <source>
        <dbReference type="EMBL" id="KYH28001.1"/>
    </source>
</evidence>
<dbReference type="InterPro" id="IPR059177">
    <property type="entry name" value="GH29D-like_dom"/>
</dbReference>
<gene>
    <name evidence="2" type="ORF">CLCOL_23620</name>
</gene>
<feature type="domain" description="GH29D-like beta-sandwich" evidence="1">
    <location>
        <begin position="516"/>
        <end position="564"/>
    </location>
</feature>
<comment type="caution">
    <text evidence="2">The sequence shown here is derived from an EMBL/GenBank/DDBJ whole genome shotgun (WGS) entry which is preliminary data.</text>
</comment>
<dbReference type="STRING" id="1121305.CLCOL_23620"/>
<dbReference type="PATRIC" id="fig|1121305.3.peg.2353"/>
<evidence type="ECO:0000259" key="1">
    <source>
        <dbReference type="Pfam" id="PF13290"/>
    </source>
</evidence>
<sequence>MKNMAINGSLILAEGIGEGDIILENVTVTGDTYVRGSENNSIHFRNSTLATIIVNKNDGQVRIVAEGDTKFIEVQLETPAIVQIPEGARIETLVLNAAANILGNGAINTARVHIGGTGSNLSIRPQNIVLDSGVSIWINGEIISENMPQETTTSIKNVKNLTPTSVDIEFNKFIEGLSINDFVITATLNGEAIELQNLSYDEVSQTLSFSSVVGASSSGKKFKITVSPREGSTKLKGEGKTSNEITLESTGISGRIIDDVSHLGASGVTIKFRSGVNNKDGEVVAETVTDENGYYSVSLPAGQYIGELSGEGYVTGYLYAVVPTDSILTDKNEIIIRAVSLEQIKIVLTWNDKVISDLDSYLVAPSLDGTSKFSISLANRKYEYNGIKYAELEQNGRAYNRYGIETTTIYRPIDGEYYFYAHEFASTTPLGNSAAKVQIFKGNSTVADNSFNVPEGSSDGTDWIVFKLTVSNQGQNVNVTEIGKVEKNLYYIKPIIKIGENEYSSYISETVFAKIGDKITITSSDEDAKIRYTTDGSKPNLNSTLYTGPITVDKENFKLTAMAAKYDAIICQYSNVNITTQSIEEFTKSRVPEILNRISEDNTSIDITEENQIVTITKENDDAIGYIWENIDMPIHYELKSVTLADGFTLKNQNVIEWMNKKIDRKIMVYSGMIDCYFNSNFDTLKSQVSELVVSINGVDYTVKFAN</sequence>
<dbReference type="EMBL" id="LTBB01000015">
    <property type="protein sequence ID" value="KYH28001.1"/>
    <property type="molecule type" value="Genomic_DNA"/>
</dbReference>
<dbReference type="AlphaFoldDB" id="A0A151AK57"/>
<accession>A0A151AK57</accession>
<reference evidence="2 3" key="1">
    <citation type="submission" date="2016-02" db="EMBL/GenBank/DDBJ databases">
        <title>Genome sequence of Clostridium colicanis DSM 13634.</title>
        <authorList>
            <person name="Poehlein A."/>
            <person name="Daniel R."/>
        </authorList>
    </citation>
    <scope>NUCLEOTIDE SEQUENCE [LARGE SCALE GENOMIC DNA]</scope>
    <source>
        <strain evidence="2 3">DSM 13634</strain>
    </source>
</reference>
<dbReference type="Proteomes" id="UP000075374">
    <property type="component" value="Unassembled WGS sequence"/>
</dbReference>
<proteinExistence type="predicted"/>